<keyword evidence="7 10" id="KW-0406">Ion transport</keyword>
<gene>
    <name evidence="10 11" type="primary">mscL</name>
    <name evidence="11" type="ORF">C1850_03090</name>
</gene>
<dbReference type="Proteomes" id="UP000253805">
    <property type="component" value="Unassembled WGS sequence"/>
</dbReference>
<dbReference type="GO" id="GO:0008381">
    <property type="term" value="F:mechanosensitive monoatomic ion channel activity"/>
    <property type="evidence" value="ECO:0007669"/>
    <property type="project" value="UniProtKB-UniRule"/>
</dbReference>
<dbReference type="InterPro" id="IPR019823">
    <property type="entry name" value="Mechanosensitive_channel_CS"/>
</dbReference>
<evidence type="ECO:0000256" key="7">
    <source>
        <dbReference type="ARBA" id="ARBA00023065"/>
    </source>
</evidence>
<evidence type="ECO:0000256" key="9">
    <source>
        <dbReference type="ARBA" id="ARBA00023303"/>
    </source>
</evidence>
<keyword evidence="5 10" id="KW-0812">Transmembrane</keyword>
<dbReference type="PRINTS" id="PR01264">
    <property type="entry name" value="MECHCHANNEL"/>
</dbReference>
<evidence type="ECO:0000256" key="3">
    <source>
        <dbReference type="ARBA" id="ARBA00022448"/>
    </source>
</evidence>
<dbReference type="GO" id="GO:0005886">
    <property type="term" value="C:plasma membrane"/>
    <property type="evidence" value="ECO:0007669"/>
    <property type="project" value="UniProtKB-SubCell"/>
</dbReference>
<dbReference type="HAMAP" id="MF_00115">
    <property type="entry name" value="MscL"/>
    <property type="match status" value="1"/>
</dbReference>
<evidence type="ECO:0000256" key="1">
    <source>
        <dbReference type="ARBA" id="ARBA00004651"/>
    </source>
</evidence>
<evidence type="ECO:0000313" key="12">
    <source>
        <dbReference type="Proteomes" id="UP000253805"/>
    </source>
</evidence>
<dbReference type="EMBL" id="PPUT01000005">
    <property type="protein sequence ID" value="RDC45997.1"/>
    <property type="molecule type" value="Genomic_DNA"/>
</dbReference>
<proteinExistence type="inferred from homology"/>
<dbReference type="AlphaFoldDB" id="A0A369P3Z8"/>
<comment type="function">
    <text evidence="10">Channel that opens in response to stretch forces in the membrane lipid bilayer. May participate in the regulation of osmotic pressure changes within the cell.</text>
</comment>
<dbReference type="NCBIfam" id="TIGR00220">
    <property type="entry name" value="mscL"/>
    <property type="match status" value="1"/>
</dbReference>
<dbReference type="PANTHER" id="PTHR30266">
    <property type="entry name" value="MECHANOSENSITIVE CHANNEL MSCL"/>
    <property type="match status" value="1"/>
</dbReference>
<evidence type="ECO:0000313" key="11">
    <source>
        <dbReference type="EMBL" id="RDC45997.1"/>
    </source>
</evidence>
<sequence length="159" mass="16930">MKSLLAEFKEFINRGNVIDMAVGIIIGAAFTAIVTSLTDDIINPLIKLITGGNGTDVAGLTIPVAGTENGIDFGAFISAIINFLIVAWVVFMIVKAFNKMKDGTAKLPFLKNAKGEEVIEHAPTCPFCLEEINVGATRCPHCTAELPAPAEVTIEIVKK</sequence>
<evidence type="ECO:0000256" key="6">
    <source>
        <dbReference type="ARBA" id="ARBA00022989"/>
    </source>
</evidence>
<keyword evidence="3 10" id="KW-0813">Transport</keyword>
<evidence type="ECO:0000256" key="10">
    <source>
        <dbReference type="HAMAP-Rule" id="MF_00115"/>
    </source>
</evidence>
<dbReference type="RefSeq" id="WP_114548571.1">
    <property type="nucleotide sequence ID" value="NZ_DBFWAD010000052.1"/>
</dbReference>
<feature type="transmembrane region" description="Helical" evidence="10">
    <location>
        <begin position="20"/>
        <end position="38"/>
    </location>
</feature>
<reference evidence="11 12" key="1">
    <citation type="journal article" date="2018" name="Elife">
        <title>Discovery and characterization of a prevalent human gut bacterial enzyme sufficient for the inactivation of a family of plant toxins.</title>
        <authorList>
            <person name="Koppel N."/>
            <person name="Bisanz J.E."/>
            <person name="Pandelia M.E."/>
            <person name="Turnbaugh P.J."/>
            <person name="Balskus E.P."/>
        </authorList>
    </citation>
    <scope>NUCLEOTIDE SEQUENCE [LARGE SCALE GENOMIC DNA]</scope>
    <source>
        <strain evidence="11 12">OB21 GAM 11</strain>
    </source>
</reference>
<comment type="subunit">
    <text evidence="10">Homopentamer.</text>
</comment>
<dbReference type="InterPro" id="IPR001185">
    <property type="entry name" value="MS_channel"/>
</dbReference>
<evidence type="ECO:0000256" key="5">
    <source>
        <dbReference type="ARBA" id="ARBA00022692"/>
    </source>
</evidence>
<keyword evidence="6 10" id="KW-1133">Transmembrane helix</keyword>
<accession>A0A369P3Z8</accession>
<protein>
    <recommendedName>
        <fullName evidence="10">Large-conductance mechanosensitive channel</fullName>
    </recommendedName>
</protein>
<comment type="caution">
    <text evidence="11">The sequence shown here is derived from an EMBL/GenBank/DDBJ whole genome shotgun (WGS) entry which is preliminary data.</text>
</comment>
<comment type="similarity">
    <text evidence="2 10">Belongs to the MscL family.</text>
</comment>
<dbReference type="PROSITE" id="PS01327">
    <property type="entry name" value="MSCL"/>
    <property type="match status" value="1"/>
</dbReference>
<dbReference type="InterPro" id="IPR036019">
    <property type="entry name" value="MscL_channel"/>
</dbReference>
<dbReference type="Gene3D" id="1.10.1200.120">
    <property type="entry name" value="Large-conductance mechanosensitive channel, MscL, domain 1"/>
    <property type="match status" value="1"/>
</dbReference>
<keyword evidence="9 10" id="KW-0407">Ion channel</keyword>
<dbReference type="Pfam" id="PF01741">
    <property type="entry name" value="MscL"/>
    <property type="match status" value="1"/>
</dbReference>
<comment type="subcellular location">
    <subcellularLocation>
        <location evidence="1 10">Cell membrane</location>
        <topology evidence="1 10">Multi-pass membrane protein</topology>
    </subcellularLocation>
</comment>
<keyword evidence="4 10" id="KW-1003">Cell membrane</keyword>
<evidence type="ECO:0000256" key="2">
    <source>
        <dbReference type="ARBA" id="ARBA00007254"/>
    </source>
</evidence>
<dbReference type="PANTHER" id="PTHR30266:SF2">
    <property type="entry name" value="LARGE-CONDUCTANCE MECHANOSENSITIVE CHANNEL"/>
    <property type="match status" value="1"/>
</dbReference>
<evidence type="ECO:0000256" key="4">
    <source>
        <dbReference type="ARBA" id="ARBA00022475"/>
    </source>
</evidence>
<keyword evidence="8 10" id="KW-0472">Membrane</keyword>
<name>A0A369P3Z8_9ACTN</name>
<evidence type="ECO:0000256" key="8">
    <source>
        <dbReference type="ARBA" id="ARBA00023136"/>
    </source>
</evidence>
<dbReference type="InterPro" id="IPR037673">
    <property type="entry name" value="MSC/AndL"/>
</dbReference>
<feature type="transmembrane region" description="Helical" evidence="10">
    <location>
        <begin position="73"/>
        <end position="94"/>
    </location>
</feature>
<organism evidence="11 12">
    <name type="scientific">Adlercreutzia equolifaciens subsp. celatus</name>
    <dbReference type="NCBI Taxonomy" id="394340"/>
    <lineage>
        <taxon>Bacteria</taxon>
        <taxon>Bacillati</taxon>
        <taxon>Actinomycetota</taxon>
        <taxon>Coriobacteriia</taxon>
        <taxon>Eggerthellales</taxon>
        <taxon>Eggerthellaceae</taxon>
        <taxon>Adlercreutzia</taxon>
    </lineage>
</organism>
<dbReference type="SUPFAM" id="SSF81330">
    <property type="entry name" value="Gated mechanosensitive channel"/>
    <property type="match status" value="1"/>
</dbReference>